<name>A0A974HH96_XENLA</name>
<evidence type="ECO:0000313" key="1">
    <source>
        <dbReference type="EMBL" id="OCT77885.1"/>
    </source>
</evidence>
<accession>A0A974HH96</accession>
<protein>
    <submittedName>
        <fullName evidence="1">Uncharacterized protein</fullName>
    </submittedName>
</protein>
<evidence type="ECO:0000313" key="2">
    <source>
        <dbReference type="Proteomes" id="UP000694892"/>
    </source>
</evidence>
<dbReference type="AlphaFoldDB" id="A0A974HH96"/>
<reference evidence="2" key="1">
    <citation type="journal article" date="2016" name="Nature">
        <title>Genome evolution in the allotetraploid frog Xenopus laevis.</title>
        <authorList>
            <person name="Session A.M."/>
            <person name="Uno Y."/>
            <person name="Kwon T."/>
            <person name="Chapman J.A."/>
            <person name="Toyoda A."/>
            <person name="Takahashi S."/>
            <person name="Fukui A."/>
            <person name="Hikosaka A."/>
            <person name="Suzuki A."/>
            <person name="Kondo M."/>
            <person name="van Heeringen S.J."/>
            <person name="Quigley I."/>
            <person name="Heinz S."/>
            <person name="Ogino H."/>
            <person name="Ochi H."/>
            <person name="Hellsten U."/>
            <person name="Lyons J.B."/>
            <person name="Simakov O."/>
            <person name="Putnam N."/>
            <person name="Stites J."/>
            <person name="Kuroki Y."/>
            <person name="Tanaka T."/>
            <person name="Michiue T."/>
            <person name="Watanabe M."/>
            <person name="Bogdanovic O."/>
            <person name="Lister R."/>
            <person name="Georgiou G."/>
            <person name="Paranjpe S.S."/>
            <person name="van Kruijsbergen I."/>
            <person name="Shu S."/>
            <person name="Carlson J."/>
            <person name="Kinoshita T."/>
            <person name="Ohta Y."/>
            <person name="Mawaribuchi S."/>
            <person name="Jenkins J."/>
            <person name="Grimwood J."/>
            <person name="Schmutz J."/>
            <person name="Mitros T."/>
            <person name="Mozaffari S.V."/>
            <person name="Suzuki Y."/>
            <person name="Haramoto Y."/>
            <person name="Yamamoto T.S."/>
            <person name="Takagi C."/>
            <person name="Heald R."/>
            <person name="Miller K."/>
            <person name="Haudenschild C."/>
            <person name="Kitzman J."/>
            <person name="Nakayama T."/>
            <person name="Izutsu Y."/>
            <person name="Robert J."/>
            <person name="Fortriede J."/>
            <person name="Burns K."/>
            <person name="Lotay V."/>
            <person name="Karimi K."/>
            <person name="Yasuoka Y."/>
            <person name="Dichmann D.S."/>
            <person name="Flajnik M.F."/>
            <person name="Houston D.W."/>
            <person name="Shendure J."/>
            <person name="DuPasquier L."/>
            <person name="Vize P.D."/>
            <person name="Zorn A.M."/>
            <person name="Ito M."/>
            <person name="Marcotte E.M."/>
            <person name="Wallingford J.B."/>
            <person name="Ito Y."/>
            <person name="Asashima M."/>
            <person name="Ueno N."/>
            <person name="Matsuda Y."/>
            <person name="Veenstra G.J."/>
            <person name="Fujiyama A."/>
            <person name="Harland R.M."/>
            <person name="Taira M."/>
            <person name="Rokhsar D.S."/>
        </authorList>
    </citation>
    <scope>NUCLEOTIDE SEQUENCE [LARGE SCALE GENOMIC DNA]</scope>
    <source>
        <strain evidence="2">J</strain>
    </source>
</reference>
<sequence length="276" mass="31939">MPKELGGVALPDMQLYSLASKLSQVWTLRHSDKEEALYQLWQEVLQTELPPQALETTSPGCSKPINNPILISQRYILTLANHTIKAENLGPLTPLWHNKKLAPLDKLTPPKSWLEAGIYILGQVWTDQGIASFAHLKETHSIPNSQWFTYYKIRKAAQQSLNFRNTQLSVSSVVEVFKQEQTGHKIMFYRALMTPIIQRSPLKVRDRWETDIEQITDDQWDQTYCTTLEGKDPTYSTYPEWEKSIQETQAVEHLIARRNTIKQHLSAWQLWILESV</sequence>
<dbReference type="Proteomes" id="UP000694892">
    <property type="component" value="Chromosome 5S"/>
</dbReference>
<proteinExistence type="predicted"/>
<organism evidence="1 2">
    <name type="scientific">Xenopus laevis</name>
    <name type="common">African clawed frog</name>
    <dbReference type="NCBI Taxonomy" id="8355"/>
    <lineage>
        <taxon>Eukaryota</taxon>
        <taxon>Metazoa</taxon>
        <taxon>Chordata</taxon>
        <taxon>Craniata</taxon>
        <taxon>Vertebrata</taxon>
        <taxon>Euteleostomi</taxon>
        <taxon>Amphibia</taxon>
        <taxon>Batrachia</taxon>
        <taxon>Anura</taxon>
        <taxon>Pipoidea</taxon>
        <taxon>Pipidae</taxon>
        <taxon>Xenopodinae</taxon>
        <taxon>Xenopus</taxon>
        <taxon>Xenopus</taxon>
    </lineage>
</organism>
<gene>
    <name evidence="1" type="ORF">XELAEV_18028983mg</name>
</gene>
<dbReference type="EMBL" id="CM004475">
    <property type="protein sequence ID" value="OCT77885.1"/>
    <property type="molecule type" value="Genomic_DNA"/>
</dbReference>